<reference evidence="2" key="2">
    <citation type="submission" date="2021-04" db="EMBL/GenBank/DDBJ databases">
        <authorList>
            <person name="Gilroy R."/>
        </authorList>
    </citation>
    <scope>NUCLEOTIDE SEQUENCE</scope>
    <source>
        <strain evidence="2">CHK188-16595</strain>
    </source>
</reference>
<evidence type="ECO:0000313" key="3">
    <source>
        <dbReference type="Proteomes" id="UP000823877"/>
    </source>
</evidence>
<dbReference type="EMBL" id="DWXN01000006">
    <property type="protein sequence ID" value="HJB74665.1"/>
    <property type="molecule type" value="Genomic_DNA"/>
</dbReference>
<dbReference type="AlphaFoldDB" id="A0A9D2MH23"/>
<dbReference type="InterPro" id="IPR036412">
    <property type="entry name" value="HAD-like_sf"/>
</dbReference>
<protein>
    <submittedName>
        <fullName evidence="2">Uncharacterized protein</fullName>
    </submittedName>
</protein>
<reference evidence="2" key="1">
    <citation type="journal article" date="2021" name="PeerJ">
        <title>Extensive microbial diversity within the chicken gut microbiome revealed by metagenomics and culture.</title>
        <authorList>
            <person name="Gilroy R."/>
            <person name="Ravi A."/>
            <person name="Getino M."/>
            <person name="Pursley I."/>
            <person name="Horton D.L."/>
            <person name="Alikhan N.F."/>
            <person name="Baker D."/>
            <person name="Gharbi K."/>
            <person name="Hall N."/>
            <person name="Watson M."/>
            <person name="Adriaenssens E.M."/>
            <person name="Foster-Nyarko E."/>
            <person name="Jarju S."/>
            <person name="Secka A."/>
            <person name="Antonio M."/>
            <person name="Oren A."/>
            <person name="Chaudhuri R.R."/>
            <person name="La Ragione R."/>
            <person name="Hildebrand F."/>
            <person name="Pallen M.J."/>
        </authorList>
    </citation>
    <scope>NUCLEOTIDE SEQUENCE</scope>
    <source>
        <strain evidence="2">CHK188-16595</strain>
    </source>
</reference>
<gene>
    <name evidence="2" type="ORF">IAA37_03205</name>
</gene>
<organism evidence="2 3">
    <name type="scientific">Candidatus Eubacterium faecale</name>
    <dbReference type="NCBI Taxonomy" id="2838568"/>
    <lineage>
        <taxon>Bacteria</taxon>
        <taxon>Bacillati</taxon>
        <taxon>Bacillota</taxon>
        <taxon>Clostridia</taxon>
        <taxon>Eubacteriales</taxon>
        <taxon>Eubacteriaceae</taxon>
        <taxon>Eubacterium</taxon>
    </lineage>
</organism>
<comment type="caution">
    <text evidence="2">The sequence shown here is derived from an EMBL/GenBank/DDBJ whole genome shotgun (WGS) entry which is preliminary data.</text>
</comment>
<dbReference type="InterPro" id="IPR023214">
    <property type="entry name" value="HAD_sf"/>
</dbReference>
<dbReference type="Proteomes" id="UP000823877">
    <property type="component" value="Unassembled WGS sequence"/>
</dbReference>
<evidence type="ECO:0000313" key="2">
    <source>
        <dbReference type="EMBL" id="HJB74665.1"/>
    </source>
</evidence>
<keyword evidence="1" id="KW-0175">Coiled coil</keyword>
<accession>A0A9D2MH23</accession>
<name>A0A9D2MH23_9FIRM</name>
<dbReference type="SUPFAM" id="SSF56784">
    <property type="entry name" value="HAD-like"/>
    <property type="match status" value="1"/>
</dbReference>
<evidence type="ECO:0000256" key="1">
    <source>
        <dbReference type="SAM" id="Coils"/>
    </source>
</evidence>
<feature type="coiled-coil region" evidence="1">
    <location>
        <begin position="321"/>
        <end position="381"/>
    </location>
</feature>
<proteinExistence type="predicted"/>
<dbReference type="Gene3D" id="3.40.50.1000">
    <property type="entry name" value="HAD superfamily/HAD-like"/>
    <property type="match status" value="1"/>
</dbReference>
<sequence length="414" mass="47887">MSKVYVDMDGTLCRFHDTEHKYIEAMWERGFYSSLKPFEEFLNGLSVCIDRNPNTEFYILSAVLDTEPPFIEDEKREWLHRYLPQLADDHMIFVPAGKDKSEIIGGISADCCLIDDYNVNLTDWQNAGGTAVKFVNDINDRGLGAYGGEKGQLWSGLRISHEQNAMEICLQIERYARIERTGEKAYSRYGFEGDVLPFEFAGEIIPYFEMRIQMDQDWLQQKAAEGETFESYSVVSGKDQHDILQSEPVRQYMANRQADQALAECLEECYNCCRLYGVNTQRAASWITASIRHDHMWRTYPVTPTNVRMYITSMVERDQRLTDLAQHINRLTVSLKSMERQLYMPSSKDVTDNFLLNGQKTAFLEAACSRTKNKLNDLKSEWKDTARADYPLFAYGGSSRRFSSYIKNQHTRTK</sequence>